<feature type="transmembrane region" description="Helical" evidence="2">
    <location>
        <begin position="64"/>
        <end position="81"/>
    </location>
</feature>
<keyword evidence="2" id="KW-0472">Membrane</keyword>
<dbReference type="RefSeq" id="XP_025361564.1">
    <property type="nucleotide sequence ID" value="XM_025508355.1"/>
</dbReference>
<gene>
    <name evidence="3" type="ORF">BDZ90DRAFT_261199</name>
</gene>
<name>A0A316UNS1_9BASI</name>
<proteinExistence type="predicted"/>
<dbReference type="AlphaFoldDB" id="A0A316UNS1"/>
<feature type="transmembrane region" description="Helical" evidence="2">
    <location>
        <begin position="22"/>
        <end position="43"/>
    </location>
</feature>
<accession>A0A316UNS1</accession>
<dbReference type="Proteomes" id="UP000245884">
    <property type="component" value="Unassembled WGS sequence"/>
</dbReference>
<evidence type="ECO:0000256" key="2">
    <source>
        <dbReference type="SAM" id="Phobius"/>
    </source>
</evidence>
<evidence type="ECO:0000313" key="4">
    <source>
        <dbReference type="Proteomes" id="UP000245884"/>
    </source>
</evidence>
<protein>
    <submittedName>
        <fullName evidence="3">Uncharacterized protein</fullName>
    </submittedName>
</protein>
<dbReference type="EMBL" id="KZ819670">
    <property type="protein sequence ID" value="PWN26952.1"/>
    <property type="molecule type" value="Genomic_DNA"/>
</dbReference>
<feature type="region of interest" description="Disordered" evidence="1">
    <location>
        <begin position="119"/>
        <end position="138"/>
    </location>
</feature>
<keyword evidence="2" id="KW-0812">Transmembrane</keyword>
<dbReference type="OrthoDB" id="2502792at2759"/>
<keyword evidence="4" id="KW-1185">Reference proteome</keyword>
<dbReference type="GeneID" id="37030178"/>
<organism evidence="3 4">
    <name type="scientific">Jaminaea rosea</name>
    <dbReference type="NCBI Taxonomy" id="1569628"/>
    <lineage>
        <taxon>Eukaryota</taxon>
        <taxon>Fungi</taxon>
        <taxon>Dikarya</taxon>
        <taxon>Basidiomycota</taxon>
        <taxon>Ustilaginomycotina</taxon>
        <taxon>Exobasidiomycetes</taxon>
        <taxon>Microstromatales</taxon>
        <taxon>Microstromatales incertae sedis</taxon>
        <taxon>Jaminaea</taxon>
    </lineage>
</organism>
<feature type="transmembrane region" description="Helical" evidence="2">
    <location>
        <begin position="87"/>
        <end position="110"/>
    </location>
</feature>
<keyword evidence="2" id="KW-1133">Transmembrane helix</keyword>
<reference evidence="3 4" key="1">
    <citation type="journal article" date="2018" name="Mol. Biol. Evol.">
        <title>Broad Genomic Sampling Reveals a Smut Pathogenic Ancestry of the Fungal Clade Ustilaginomycotina.</title>
        <authorList>
            <person name="Kijpornyongpan T."/>
            <person name="Mondo S.J."/>
            <person name="Barry K."/>
            <person name="Sandor L."/>
            <person name="Lee J."/>
            <person name="Lipzen A."/>
            <person name="Pangilinan J."/>
            <person name="LaButti K."/>
            <person name="Hainaut M."/>
            <person name="Henrissat B."/>
            <person name="Grigoriev I.V."/>
            <person name="Spatafora J.W."/>
            <person name="Aime M.C."/>
        </authorList>
    </citation>
    <scope>NUCLEOTIDE SEQUENCE [LARGE SCALE GENOMIC DNA]</scope>
    <source>
        <strain evidence="3 4">MCA 5214</strain>
    </source>
</reference>
<evidence type="ECO:0000256" key="1">
    <source>
        <dbReference type="SAM" id="MobiDB-lite"/>
    </source>
</evidence>
<evidence type="ECO:0000313" key="3">
    <source>
        <dbReference type="EMBL" id="PWN26952.1"/>
    </source>
</evidence>
<sequence>MPALPVDDVGLLDLIAGYMHDILSAIIPAPLFSVLAGFSNLIYRLVLGVSNDPSSWRSTLLPPLLALLLAYTSLLLAYRTVRSTLRVVWFGVKWGAILGAGIALWAWWVGEGEAIQSEGRVPPSSSQGWRGWAANSGT</sequence>